<reference evidence="2 3" key="1">
    <citation type="submission" date="2023-06" db="EMBL/GenBank/DDBJ databases">
        <title>Sporosarcina sp. nov., isolated from Korean traditional fermented seafood 'Jeotgal'.</title>
        <authorList>
            <person name="Yang A.I."/>
            <person name="Shin N.-R."/>
        </authorList>
    </citation>
    <scope>NUCLEOTIDE SEQUENCE [LARGE SCALE GENOMIC DNA]</scope>
    <source>
        <strain evidence="2 3">KCTC13119</strain>
    </source>
</reference>
<sequence length="94" mass="10888">MMKVKLKTDKIRLFIPIPYIFLRIGITILSSARIQQKINELIVKEQKKEDANVFVLPPLDKNELRAIVYELKKHRGFTLVDVKANDGTEVVLKL</sequence>
<keyword evidence="1" id="KW-1133">Transmembrane helix</keyword>
<keyword evidence="3" id="KW-1185">Reference proteome</keyword>
<keyword evidence="1" id="KW-0472">Membrane</keyword>
<evidence type="ECO:0000313" key="2">
    <source>
        <dbReference type="EMBL" id="MDW0113991.1"/>
    </source>
</evidence>
<comment type="caution">
    <text evidence="2">The sequence shown here is derived from an EMBL/GenBank/DDBJ whole genome shotgun (WGS) entry which is preliminary data.</text>
</comment>
<evidence type="ECO:0000256" key="1">
    <source>
        <dbReference type="SAM" id="Phobius"/>
    </source>
</evidence>
<name>A0ABU4GAG9_9BACL</name>
<gene>
    <name evidence="2" type="ORF">QT711_12405</name>
</gene>
<dbReference type="EMBL" id="JAUBDI010000011">
    <property type="protein sequence ID" value="MDW0113991.1"/>
    <property type="molecule type" value="Genomic_DNA"/>
</dbReference>
<organism evidence="2 3">
    <name type="scientific">Sporosarcina saromensis</name>
    <dbReference type="NCBI Taxonomy" id="359365"/>
    <lineage>
        <taxon>Bacteria</taxon>
        <taxon>Bacillati</taxon>
        <taxon>Bacillota</taxon>
        <taxon>Bacilli</taxon>
        <taxon>Bacillales</taxon>
        <taxon>Caryophanaceae</taxon>
        <taxon>Sporosarcina</taxon>
    </lineage>
</organism>
<dbReference type="Proteomes" id="UP001282284">
    <property type="component" value="Unassembled WGS sequence"/>
</dbReference>
<accession>A0ABU4GAG9</accession>
<feature type="transmembrane region" description="Helical" evidence="1">
    <location>
        <begin position="12"/>
        <end position="32"/>
    </location>
</feature>
<dbReference type="RefSeq" id="WP_317944709.1">
    <property type="nucleotide sequence ID" value="NZ_JAUBDI010000011.1"/>
</dbReference>
<keyword evidence="1" id="KW-0812">Transmembrane</keyword>
<protein>
    <submittedName>
        <fullName evidence="2">Uncharacterized protein</fullName>
    </submittedName>
</protein>
<proteinExistence type="predicted"/>
<evidence type="ECO:0000313" key="3">
    <source>
        <dbReference type="Proteomes" id="UP001282284"/>
    </source>
</evidence>